<comment type="caution">
    <text evidence="6">The sequence shown here is derived from an EMBL/GenBank/DDBJ whole genome shotgun (WGS) entry which is preliminary data.</text>
</comment>
<protein>
    <submittedName>
        <fullName evidence="6">ATPase AAA</fullName>
    </submittedName>
</protein>
<dbReference type="PANTHER" id="PTHR42759">
    <property type="entry name" value="MOXR FAMILY PROTEIN"/>
    <property type="match status" value="1"/>
</dbReference>
<dbReference type="PIRSF" id="PIRSF002849">
    <property type="entry name" value="AAA_ATPase_chaperone_MoxR_prd"/>
    <property type="match status" value="1"/>
</dbReference>
<dbReference type="AlphaFoldDB" id="A0A292YI59"/>
<dbReference type="GO" id="GO:0005524">
    <property type="term" value="F:ATP binding"/>
    <property type="evidence" value="ECO:0007669"/>
    <property type="project" value="UniProtKB-KW"/>
</dbReference>
<dbReference type="CDD" id="cd00009">
    <property type="entry name" value="AAA"/>
    <property type="match status" value="1"/>
</dbReference>
<dbReference type="InterPro" id="IPR027417">
    <property type="entry name" value="P-loop_NTPase"/>
</dbReference>
<gene>
    <name evidence="6" type="ORF">EFBL_0380</name>
</gene>
<evidence type="ECO:0000313" key="6">
    <source>
        <dbReference type="EMBL" id="GAX88766.1"/>
    </source>
</evidence>
<dbReference type="SUPFAM" id="SSF52540">
    <property type="entry name" value="P-loop containing nucleoside triphosphate hydrolases"/>
    <property type="match status" value="1"/>
</dbReference>
<dbReference type="GO" id="GO:0016887">
    <property type="term" value="F:ATP hydrolysis activity"/>
    <property type="evidence" value="ECO:0007669"/>
    <property type="project" value="InterPro"/>
</dbReference>
<dbReference type="Pfam" id="PF07726">
    <property type="entry name" value="AAA_3"/>
    <property type="match status" value="1"/>
</dbReference>
<keyword evidence="2" id="KW-0067">ATP-binding</keyword>
<dbReference type="Pfam" id="PF17863">
    <property type="entry name" value="AAA_lid_2"/>
    <property type="match status" value="1"/>
</dbReference>
<evidence type="ECO:0000256" key="3">
    <source>
        <dbReference type="ARBA" id="ARBA00061607"/>
    </source>
</evidence>
<dbReference type="FunFam" id="3.40.50.300:FF:000640">
    <property type="entry name" value="MoxR family ATPase"/>
    <property type="match status" value="1"/>
</dbReference>
<dbReference type="Proteomes" id="UP000217785">
    <property type="component" value="Unassembled WGS sequence"/>
</dbReference>
<dbReference type="Gene3D" id="3.40.50.300">
    <property type="entry name" value="P-loop containing nucleotide triphosphate hydrolases"/>
    <property type="match status" value="1"/>
</dbReference>
<dbReference type="PANTHER" id="PTHR42759:SF5">
    <property type="entry name" value="METHANOL DEHYDROGENASE REGULATOR"/>
    <property type="match status" value="1"/>
</dbReference>
<evidence type="ECO:0000259" key="4">
    <source>
        <dbReference type="Pfam" id="PF07726"/>
    </source>
</evidence>
<evidence type="ECO:0000313" key="7">
    <source>
        <dbReference type="Proteomes" id="UP000217785"/>
    </source>
</evidence>
<evidence type="ECO:0000256" key="2">
    <source>
        <dbReference type="ARBA" id="ARBA00022840"/>
    </source>
</evidence>
<dbReference type="InterPro" id="IPR041628">
    <property type="entry name" value="ChlI/MoxR_AAA_lid"/>
</dbReference>
<feature type="domain" description="ATPase AAA-3" evidence="4">
    <location>
        <begin position="42"/>
        <end position="172"/>
    </location>
</feature>
<accession>A0A292YI59</accession>
<feature type="domain" description="ChlI/MoxR AAA lid" evidence="5">
    <location>
        <begin position="235"/>
        <end position="306"/>
    </location>
</feature>
<reference evidence="7" key="1">
    <citation type="submission" date="2017-07" db="EMBL/GenBank/DDBJ databases">
        <title>Draft genome sequence of Effusibacillus lacus strain skLN1.</title>
        <authorList>
            <person name="Watanabe M."/>
            <person name="Kojima H."/>
            <person name="Fukui M."/>
        </authorList>
    </citation>
    <scope>NUCLEOTIDE SEQUENCE [LARGE SCALE GENOMIC DNA]</scope>
    <source>
        <strain evidence="7">skLN1</strain>
    </source>
</reference>
<dbReference type="InterPro" id="IPR050764">
    <property type="entry name" value="CbbQ/NirQ/NorQ/GpvN"/>
</dbReference>
<dbReference type="EMBL" id="BDUF01000008">
    <property type="protein sequence ID" value="GAX88766.1"/>
    <property type="molecule type" value="Genomic_DNA"/>
</dbReference>
<evidence type="ECO:0000259" key="5">
    <source>
        <dbReference type="Pfam" id="PF17863"/>
    </source>
</evidence>
<evidence type="ECO:0000256" key="1">
    <source>
        <dbReference type="ARBA" id="ARBA00022741"/>
    </source>
</evidence>
<comment type="similarity">
    <text evidence="3">Belongs to the MoxR family.</text>
</comment>
<sequence length="322" mass="35836">MDTNYDKPYALLQQVVANVEKVIVGKSEAVHYCLVALLSGGHVLLEDVPGVGKTMLVRTLAKSLGCSFKRIQFTPDLLPSDVTGVSIYNQKTQEFEFRPGPIMANIVLADEINRTSPKTQSALLEAMEEGNITVDGVTHVLHKPFMVLATQNPIEYEGTFPLPEAQLDRFLLKISLGYPSMRDEIDILSRQEKGHPIEQLEQVLDLETIQYLKEAVQEVYVEPSVREYIVKVATATRENRNVYLGASPRGSIALLKASMALAFILGRDFVVPDDVKRLVPLTFGHRIILKSEARLSGVTVQDVLQDVMRSVPVPIARDGERR</sequence>
<dbReference type="Gene3D" id="1.10.8.80">
    <property type="entry name" value="Magnesium chelatase subunit I, C-Terminal domain"/>
    <property type="match status" value="1"/>
</dbReference>
<name>A0A292YI59_9BACL</name>
<organism evidence="6 7">
    <name type="scientific">Effusibacillus lacus</name>
    <dbReference type="NCBI Taxonomy" id="1348429"/>
    <lineage>
        <taxon>Bacteria</taxon>
        <taxon>Bacillati</taxon>
        <taxon>Bacillota</taxon>
        <taxon>Bacilli</taxon>
        <taxon>Bacillales</taxon>
        <taxon>Alicyclobacillaceae</taxon>
        <taxon>Effusibacillus</taxon>
    </lineage>
</organism>
<proteinExistence type="inferred from homology"/>
<dbReference type="InterPro" id="IPR011703">
    <property type="entry name" value="ATPase_AAA-3"/>
</dbReference>
<keyword evidence="1" id="KW-0547">Nucleotide-binding</keyword>
<keyword evidence="7" id="KW-1185">Reference proteome</keyword>